<evidence type="ECO:0000313" key="1">
    <source>
        <dbReference type="EMBL" id="BDG04894.1"/>
    </source>
</evidence>
<reference evidence="2" key="1">
    <citation type="journal article" date="2022" name="Int. J. Syst. Evol. Microbiol.">
        <title>Anaeromyxobacter oryzae sp. nov., Anaeromyxobacter diazotrophicus sp. nov. and Anaeromyxobacter paludicola sp. nov., isolated from paddy soils.</title>
        <authorList>
            <person name="Itoh H."/>
            <person name="Xu Z."/>
            <person name="Mise K."/>
            <person name="Masuda Y."/>
            <person name="Ushijima N."/>
            <person name="Hayakawa C."/>
            <person name="Shiratori Y."/>
            <person name="Senoo K."/>
        </authorList>
    </citation>
    <scope>NUCLEOTIDE SEQUENCE [LARGE SCALE GENOMIC DNA]</scope>
    <source>
        <strain evidence="2">Red232</strain>
    </source>
</reference>
<accession>A0ABM7WZL5</accession>
<organism evidence="1 2">
    <name type="scientific">Anaeromyxobacter oryzae</name>
    <dbReference type="NCBI Taxonomy" id="2918170"/>
    <lineage>
        <taxon>Bacteria</taxon>
        <taxon>Pseudomonadati</taxon>
        <taxon>Myxococcota</taxon>
        <taxon>Myxococcia</taxon>
        <taxon>Myxococcales</taxon>
        <taxon>Cystobacterineae</taxon>
        <taxon>Anaeromyxobacteraceae</taxon>
        <taxon>Anaeromyxobacter</taxon>
    </lineage>
</organism>
<sequence length="135" mass="15162">MDLHHDHASEAPCTPECPAWGQGALELLRLRRRWSDMLEACRTAAAIESLIVEPSAPGVELPEYLHEEALVRVNLVVGRDTPEVLLDEWGVRCNLTFRGRRFDCAFPWPSVHGGVLRAPEKKRPRFGVIQGGKKD</sequence>
<gene>
    <name evidence="1" type="ORF">AMOR_38900</name>
</gene>
<name>A0ABM7WZL5_9BACT</name>
<dbReference type="SUPFAM" id="SSF101738">
    <property type="entry name" value="SspB-like"/>
    <property type="match status" value="1"/>
</dbReference>
<keyword evidence="2" id="KW-1185">Reference proteome</keyword>
<proteinExistence type="predicted"/>
<evidence type="ECO:0000313" key="2">
    <source>
        <dbReference type="Proteomes" id="UP001162891"/>
    </source>
</evidence>
<dbReference type="RefSeq" id="WP_248353406.1">
    <property type="nucleotide sequence ID" value="NZ_AP025591.1"/>
</dbReference>
<dbReference type="InterPro" id="IPR036760">
    <property type="entry name" value="SspB-like_sf"/>
</dbReference>
<dbReference type="EMBL" id="AP025591">
    <property type="protein sequence ID" value="BDG04894.1"/>
    <property type="molecule type" value="Genomic_DNA"/>
</dbReference>
<protein>
    <submittedName>
        <fullName evidence="1">Uncharacterized protein</fullName>
    </submittedName>
</protein>
<dbReference type="Proteomes" id="UP001162891">
    <property type="component" value="Chromosome"/>
</dbReference>